<accession>A0A183H416</accession>
<organism evidence="3">
    <name type="scientific">Onchocerca flexuosa</name>
    <dbReference type="NCBI Taxonomy" id="387005"/>
    <lineage>
        <taxon>Eukaryota</taxon>
        <taxon>Metazoa</taxon>
        <taxon>Ecdysozoa</taxon>
        <taxon>Nematoda</taxon>
        <taxon>Chromadorea</taxon>
        <taxon>Rhabditida</taxon>
        <taxon>Spirurina</taxon>
        <taxon>Spiruromorpha</taxon>
        <taxon>Filarioidea</taxon>
        <taxon>Onchocercidae</taxon>
        <taxon>Onchocerca</taxon>
    </lineage>
</organism>
<name>A0A183H416_9BILA</name>
<gene>
    <name evidence="1" type="ORF">OFLC_LOCUS2226</name>
</gene>
<dbReference type="EMBL" id="UZAJ01001236">
    <property type="protein sequence ID" value="VDO32301.1"/>
    <property type="molecule type" value="Genomic_DNA"/>
</dbReference>
<evidence type="ECO:0000313" key="2">
    <source>
        <dbReference type="Proteomes" id="UP000267606"/>
    </source>
</evidence>
<dbReference type="STRING" id="387005.A0A183H416"/>
<dbReference type="Proteomes" id="UP000267606">
    <property type="component" value="Unassembled WGS sequence"/>
</dbReference>
<dbReference type="AlphaFoldDB" id="A0A183H416"/>
<dbReference type="WBParaSite" id="OFLC_0000222501-mRNA-1">
    <property type="protein sequence ID" value="OFLC_0000222501-mRNA-1"/>
    <property type="gene ID" value="OFLC_0000222501"/>
</dbReference>
<protein>
    <submittedName>
        <fullName evidence="3">Fe2OG dioxygenase domain-containing protein</fullName>
    </submittedName>
</protein>
<keyword evidence="2" id="KW-1185">Reference proteome</keyword>
<proteinExistence type="predicted"/>
<reference evidence="1 2" key="2">
    <citation type="submission" date="2018-11" db="EMBL/GenBank/DDBJ databases">
        <authorList>
            <consortium name="Pathogen Informatics"/>
        </authorList>
    </citation>
    <scope>NUCLEOTIDE SEQUENCE [LARGE SCALE GENOMIC DNA]</scope>
</reference>
<evidence type="ECO:0000313" key="1">
    <source>
        <dbReference type="EMBL" id="VDO32301.1"/>
    </source>
</evidence>
<evidence type="ECO:0000313" key="3">
    <source>
        <dbReference type="WBParaSite" id="OFLC_0000222501-mRNA-1"/>
    </source>
</evidence>
<sequence>MWNGDIDVNNLENGYGVYFSAANIQQIAPNPPATMLVLSSHYVKLTHLRKHCYIQKCLCITHGMRVENHLNNANEENQLTETWHI</sequence>
<reference evidence="3" key="1">
    <citation type="submission" date="2016-06" db="UniProtKB">
        <authorList>
            <consortium name="WormBaseParasite"/>
        </authorList>
    </citation>
    <scope>IDENTIFICATION</scope>
</reference>